<protein>
    <submittedName>
        <fullName evidence="1">Putative lipoprotein</fullName>
    </submittedName>
</protein>
<evidence type="ECO:0000313" key="2">
    <source>
        <dbReference type="Proteomes" id="UP000001522"/>
    </source>
</evidence>
<dbReference type="SUPFAM" id="SSF101908">
    <property type="entry name" value="Putative isomerase YbhE"/>
    <property type="match status" value="1"/>
</dbReference>
<gene>
    <name evidence="1" type="ordered locus">HMU09010</name>
</gene>
<proteinExistence type="predicted"/>
<dbReference type="Proteomes" id="UP000001522">
    <property type="component" value="Chromosome"/>
</dbReference>
<keyword evidence="2" id="KW-1185">Reference proteome</keyword>
<dbReference type="Gene3D" id="2.130.10.10">
    <property type="entry name" value="YVTN repeat-like/Quinoprotein amine dehydrogenase"/>
    <property type="match status" value="1"/>
</dbReference>
<dbReference type="KEGG" id="hms:HMU09010"/>
<dbReference type="eggNOG" id="ENOG50316V3">
    <property type="taxonomic scope" value="Bacteria"/>
</dbReference>
<organism evidence="1 2">
    <name type="scientific">Helicobacter mustelae (strain ATCC 43772 / CCUG 25715 / CIP 103759 / LMG 18044 / NCTC 12198 / R85-136P)</name>
    <name type="common">Campylobacter mustelae</name>
    <dbReference type="NCBI Taxonomy" id="679897"/>
    <lineage>
        <taxon>Bacteria</taxon>
        <taxon>Pseudomonadati</taxon>
        <taxon>Campylobacterota</taxon>
        <taxon>Epsilonproteobacteria</taxon>
        <taxon>Campylobacterales</taxon>
        <taxon>Helicobacteraceae</taxon>
        <taxon>Helicobacter</taxon>
    </lineage>
</organism>
<sequence length="343" mass="39311">MRALLFIGIIAFLIFEGCSQRKDFVPKKISGSVTFNKVLPSELEWSSRNSVILKNGEVISKSGGTLLKLQKNSRLLNENDKYYMIMQDCQHIELIDKVTQKTKKFPTRSCAFSANMKDHFLAFVLIDNSYGIYDINTGEMIFSDRGSSAIAVDSLNASPAFLDTLVVFPTLDGQISGVSLRTKKLERTIIVHSEKFFSNVIFLDAADSRIFAATPKRLITLVGGRQFDYEANIRDVKLYNGYLYVLTLEGKILQLDATMRVVNELSLPFAVLSGIVIEKNKLYTMERLGYLIEVDLDDFQHKTYTLHDVLGKVPRNKIVFYNDSRIYYDRYYLDFSRKWKKKK</sequence>
<accession>D3UI35</accession>
<reference evidence="1 2" key="1">
    <citation type="journal article" date="2010" name="BMC Genomics">
        <title>Comparative genomics and proteomics of Helicobacter mustelae, an ulcerogenic and carcinogenic gastric pathogen.</title>
        <authorList>
            <person name="O'Toole P.W."/>
            <person name="Snelling W.J."/>
            <person name="Canchaya C."/>
            <person name="Forde B.M."/>
            <person name="Hardie K.R."/>
            <person name="Josenhans C."/>
            <person name="Graham R.L.J."/>
            <person name="McMullan G."/>
            <person name="Parkhill J."/>
            <person name="Belda E."/>
            <person name="Bentley S.D."/>
        </authorList>
    </citation>
    <scope>NUCLEOTIDE SEQUENCE [LARGE SCALE GENOMIC DNA]</scope>
    <source>
        <strain evidence="2">ATCC 43772 / LMG 18044 / NCTC 12198 / 12198</strain>
    </source>
</reference>
<dbReference type="InterPro" id="IPR015943">
    <property type="entry name" value="WD40/YVTN_repeat-like_dom_sf"/>
</dbReference>
<dbReference type="RefSeq" id="WP_013023231.1">
    <property type="nucleotide sequence ID" value="NC_013949.1"/>
</dbReference>
<dbReference type="STRING" id="679897.HMU09010"/>
<dbReference type="HOGENOM" id="CLU_029340_0_0_7"/>
<dbReference type="EMBL" id="FN555004">
    <property type="protein sequence ID" value="CBG40158.1"/>
    <property type="molecule type" value="Genomic_DNA"/>
</dbReference>
<name>D3UI35_HELM1</name>
<evidence type="ECO:0000313" key="1">
    <source>
        <dbReference type="EMBL" id="CBG40158.1"/>
    </source>
</evidence>
<dbReference type="AlphaFoldDB" id="D3UI35"/>
<keyword evidence="1" id="KW-0449">Lipoprotein</keyword>